<accession>A0A8X6FIN4</accession>
<keyword evidence="2" id="KW-1185">Reference proteome</keyword>
<evidence type="ECO:0000313" key="1">
    <source>
        <dbReference type="EMBL" id="GFQ80682.1"/>
    </source>
</evidence>
<sequence>RARWSCENSGWSRGGPNLRECRSLDIMNLKEKFNSSSIKDTMYMLEQVFSDREKEIFGEDLADVISMMTSLPDRVHTATRFQSETARWTATKDLVEKSASLFDRIMELNETWHDIVEKRRPLVGTHLLSTIDGLGLILADAMAEKIDEQSVIGKNM</sequence>
<dbReference type="AlphaFoldDB" id="A0A8X6FIN4"/>
<reference evidence="1" key="1">
    <citation type="submission" date="2020-07" db="EMBL/GenBank/DDBJ databases">
        <title>Multicomponent nature underlies the extraordinary mechanical properties of spider dragline silk.</title>
        <authorList>
            <person name="Kono N."/>
            <person name="Nakamura H."/>
            <person name="Mori M."/>
            <person name="Yoshida Y."/>
            <person name="Ohtoshi R."/>
            <person name="Malay A.D."/>
            <person name="Moran D.A.P."/>
            <person name="Tomita M."/>
            <person name="Numata K."/>
            <person name="Arakawa K."/>
        </authorList>
    </citation>
    <scope>NUCLEOTIDE SEQUENCE</scope>
</reference>
<dbReference type="EMBL" id="BMAO01012338">
    <property type="protein sequence ID" value="GFQ80682.1"/>
    <property type="molecule type" value="Genomic_DNA"/>
</dbReference>
<dbReference type="OrthoDB" id="6437696at2759"/>
<gene>
    <name evidence="1" type="primary">AVEN_72700_1</name>
    <name evidence="1" type="ORF">TNCT_623081</name>
</gene>
<organism evidence="1 2">
    <name type="scientific">Trichonephila clavata</name>
    <name type="common">Joro spider</name>
    <name type="synonym">Nephila clavata</name>
    <dbReference type="NCBI Taxonomy" id="2740835"/>
    <lineage>
        <taxon>Eukaryota</taxon>
        <taxon>Metazoa</taxon>
        <taxon>Ecdysozoa</taxon>
        <taxon>Arthropoda</taxon>
        <taxon>Chelicerata</taxon>
        <taxon>Arachnida</taxon>
        <taxon>Araneae</taxon>
        <taxon>Araneomorphae</taxon>
        <taxon>Entelegynae</taxon>
        <taxon>Araneoidea</taxon>
        <taxon>Nephilidae</taxon>
        <taxon>Trichonephila</taxon>
    </lineage>
</organism>
<evidence type="ECO:0000313" key="2">
    <source>
        <dbReference type="Proteomes" id="UP000887116"/>
    </source>
</evidence>
<feature type="non-terminal residue" evidence="1">
    <location>
        <position position="1"/>
    </location>
</feature>
<protein>
    <submittedName>
        <fullName evidence="1">G_PROTEIN_RECEP_F2_3 domain-containing protein</fullName>
    </submittedName>
</protein>
<name>A0A8X6FIN4_TRICU</name>
<comment type="caution">
    <text evidence="1">The sequence shown here is derived from an EMBL/GenBank/DDBJ whole genome shotgun (WGS) entry which is preliminary data.</text>
</comment>
<dbReference type="Proteomes" id="UP000887116">
    <property type="component" value="Unassembled WGS sequence"/>
</dbReference>
<feature type="non-terminal residue" evidence="1">
    <location>
        <position position="156"/>
    </location>
</feature>
<proteinExistence type="predicted"/>